<keyword evidence="1" id="KW-0472">Membrane</keyword>
<accession>A0A1G8MFK9</accession>
<dbReference type="Pfam" id="PF02080">
    <property type="entry name" value="TrkA_C"/>
    <property type="match status" value="1"/>
</dbReference>
<dbReference type="InterPro" id="IPR036721">
    <property type="entry name" value="RCK_C_sf"/>
</dbReference>
<feature type="transmembrane region" description="Helical" evidence="1">
    <location>
        <begin position="74"/>
        <end position="97"/>
    </location>
</feature>
<dbReference type="Proteomes" id="UP000182836">
    <property type="component" value="Unassembled WGS sequence"/>
</dbReference>
<dbReference type="RefSeq" id="WP_052520505.1">
    <property type="nucleotide sequence ID" value="NZ_BJOA01000020.1"/>
</dbReference>
<dbReference type="OrthoDB" id="369355at2"/>
<protein>
    <submittedName>
        <fullName evidence="3">TrkA-C domain-containing protein</fullName>
    </submittedName>
</protein>
<feature type="transmembrane region" description="Helical" evidence="1">
    <location>
        <begin position="103"/>
        <end position="120"/>
    </location>
</feature>
<organism evidence="3 4">
    <name type="scientific">Aneurinibacillus migulanus</name>
    <name type="common">Bacillus migulanus</name>
    <dbReference type="NCBI Taxonomy" id="47500"/>
    <lineage>
        <taxon>Bacteria</taxon>
        <taxon>Bacillati</taxon>
        <taxon>Bacillota</taxon>
        <taxon>Bacilli</taxon>
        <taxon>Bacillales</taxon>
        <taxon>Paenibacillaceae</taxon>
        <taxon>Aneurinibacillus group</taxon>
        <taxon>Aneurinibacillus</taxon>
    </lineage>
</organism>
<reference evidence="3 4" key="1">
    <citation type="submission" date="2016-10" db="EMBL/GenBank/DDBJ databases">
        <authorList>
            <person name="de Groot N.N."/>
        </authorList>
    </citation>
    <scope>NUCLEOTIDE SEQUENCE [LARGE SCALE GENOMIC DNA]</scope>
    <source>
        <strain evidence="3 4">DSM 2895</strain>
    </source>
</reference>
<dbReference type="EMBL" id="FNED01000006">
    <property type="protein sequence ID" value="SDI66731.1"/>
    <property type="molecule type" value="Genomic_DNA"/>
</dbReference>
<evidence type="ECO:0000256" key="1">
    <source>
        <dbReference type="SAM" id="Phobius"/>
    </source>
</evidence>
<evidence type="ECO:0000259" key="2">
    <source>
        <dbReference type="PROSITE" id="PS51202"/>
    </source>
</evidence>
<dbReference type="GO" id="GO:0006813">
    <property type="term" value="P:potassium ion transport"/>
    <property type="evidence" value="ECO:0007669"/>
    <property type="project" value="InterPro"/>
</dbReference>
<dbReference type="GO" id="GO:0008324">
    <property type="term" value="F:monoatomic cation transmembrane transporter activity"/>
    <property type="evidence" value="ECO:0007669"/>
    <property type="project" value="InterPro"/>
</dbReference>
<dbReference type="Gene3D" id="3.30.70.1450">
    <property type="entry name" value="Regulator of K+ conductance, C-terminal domain"/>
    <property type="match status" value="1"/>
</dbReference>
<name>A0A1G8MFK9_ANEMI</name>
<dbReference type="SUPFAM" id="SSF116726">
    <property type="entry name" value="TrkA C-terminal domain-like"/>
    <property type="match status" value="1"/>
</dbReference>
<keyword evidence="1" id="KW-1133">Transmembrane helix</keyword>
<gene>
    <name evidence="3" type="ORF">SAMN04487909_10697</name>
</gene>
<feature type="domain" description="RCK C-terminal" evidence="2">
    <location>
        <begin position="146"/>
        <end position="231"/>
    </location>
</feature>
<dbReference type="InterPro" id="IPR006037">
    <property type="entry name" value="RCK_C"/>
</dbReference>
<sequence>MFDETEMVTIIEVTFILMYFGIIALVVEISTILLKMTGLDKDIARFQAISMLTGTGFTTGESELVARHPLRRKLAAFLILFGAFSLAVIISALSSLLANRSGIPQLGLVMGVLIVILIVTKMKKVQERLTTRLEADMQKVHVMHELPIEDVLFVGKDDMCTEVHVFYDSKLIGECIGDCIEGEADINVLFIKRGDEVIRRNLSEVKVQEGDVLLVYGDRSGIERVFEMELEHMEELEEGEDAEKLLR</sequence>
<feature type="transmembrane region" description="Helical" evidence="1">
    <location>
        <begin position="15"/>
        <end position="34"/>
    </location>
</feature>
<evidence type="ECO:0000313" key="4">
    <source>
        <dbReference type="Proteomes" id="UP000182836"/>
    </source>
</evidence>
<proteinExistence type="predicted"/>
<evidence type="ECO:0000313" key="3">
    <source>
        <dbReference type="EMBL" id="SDI66731.1"/>
    </source>
</evidence>
<dbReference type="AlphaFoldDB" id="A0A1G8MFK9"/>
<keyword evidence="1" id="KW-0812">Transmembrane</keyword>
<dbReference type="PROSITE" id="PS51202">
    <property type="entry name" value="RCK_C"/>
    <property type="match status" value="1"/>
</dbReference>